<name>A0A2P7BFR8_9HYPH</name>
<dbReference type="EMBL" id="PGGM01000003">
    <property type="protein sequence ID" value="PSH65300.1"/>
    <property type="molecule type" value="Genomic_DNA"/>
</dbReference>
<sequence length="74" mass="8441">MIERIPVVKKVWSIDEAKDAFDELLSAADTEGEQIIAEPDRRYILVAVKYEKKTSAKDFLRKGGPLTEGEEWTD</sequence>
<comment type="caution">
    <text evidence="1">The sequence shown here is derived from an EMBL/GenBank/DDBJ whole genome shotgun (WGS) entry which is preliminary data.</text>
</comment>
<protein>
    <submittedName>
        <fullName evidence="1">Uncharacterized protein</fullName>
    </submittedName>
</protein>
<gene>
    <name evidence="1" type="ORF">CU103_09875</name>
</gene>
<dbReference type="RefSeq" id="WP_146147774.1">
    <property type="nucleotide sequence ID" value="NZ_PGGM01000003.1"/>
</dbReference>
<dbReference type="AlphaFoldDB" id="A0A2P7BFR8"/>
<keyword evidence="2" id="KW-1185">Reference proteome</keyword>
<organism evidence="1 2">
    <name type="scientific">Phyllobacterium sophorae</name>
    <dbReference type="NCBI Taxonomy" id="1520277"/>
    <lineage>
        <taxon>Bacteria</taxon>
        <taxon>Pseudomonadati</taxon>
        <taxon>Pseudomonadota</taxon>
        <taxon>Alphaproteobacteria</taxon>
        <taxon>Hyphomicrobiales</taxon>
        <taxon>Phyllobacteriaceae</taxon>
        <taxon>Phyllobacterium</taxon>
    </lineage>
</organism>
<accession>A0A2P7BFR8</accession>
<evidence type="ECO:0000313" key="1">
    <source>
        <dbReference type="EMBL" id="PSH65300.1"/>
    </source>
</evidence>
<evidence type="ECO:0000313" key="2">
    <source>
        <dbReference type="Proteomes" id="UP000241764"/>
    </source>
</evidence>
<reference evidence="2" key="1">
    <citation type="submission" date="2017-11" db="EMBL/GenBank/DDBJ databases">
        <authorList>
            <person name="Kuznetsova I."/>
            <person name="Sazanova A."/>
            <person name="Chirak E."/>
            <person name="Safronova V."/>
            <person name="Willems A."/>
        </authorList>
    </citation>
    <scope>NUCLEOTIDE SEQUENCE [LARGE SCALE GENOMIC DNA]</scope>
    <source>
        <strain evidence="2">CCBAU 03422</strain>
    </source>
</reference>
<proteinExistence type="predicted"/>
<dbReference type="Proteomes" id="UP000241764">
    <property type="component" value="Unassembled WGS sequence"/>
</dbReference>
<dbReference type="Gene3D" id="3.40.1620.10">
    <property type="entry name" value="YefM-like domain"/>
    <property type="match status" value="1"/>
</dbReference>
<dbReference type="OrthoDB" id="8453285at2"/>